<reference evidence="4 5" key="1">
    <citation type="journal article" date="2016" name="Genome Announc.">
        <title>Draft Genome Sequences of Five Rapidly Growing Mycobacterium Species, M. thermoresistibile, M. fortuitum subsp. acetamidolyticum, M. canariasense, M. brisbanense, and M. novocastrense.</title>
        <authorList>
            <person name="Katahira K."/>
            <person name="Ogura Y."/>
            <person name="Gotoh Y."/>
            <person name="Hayashi T."/>
        </authorList>
    </citation>
    <scope>NUCLEOTIDE SEQUENCE [LARGE SCALE GENOMIC DNA]</scope>
    <source>
        <strain evidence="4 5">JCM6362</strain>
    </source>
</reference>
<feature type="transmembrane region" description="Helical" evidence="2">
    <location>
        <begin position="49"/>
        <end position="68"/>
    </location>
</feature>
<sequence length="478" mass="49453">MAGPTVTDPVARRADPVRGGRAGVAAALLVLGLLLPWNLYVGLGIPGTPVWAFAVVAAATVVSLAGLAVGRRSGPERLQLLLGVPYFVVVVGFLVFTTIQAVRYGGTASVPPGVGPGAWLGTAGALLAAGPGIGTGRRAERTVSIIAIVSLVLGLAAAVFNLHWRTRFVLPAIGEPDVGTAHLATALAALLYAVVAVIPLVIGYRWLRSTRLAARVATLLLAVSALVAGMIVWVLPVGREVDAFHGIAQNTGISGVGYEGYLSWVAVAAIVAVPTVSALRDDRAVWRRAVRRCLLLIGAWCAGTAVLRLADVALSAVLDLPAPPYNGTALMAFDLLAAVLAWWLFLNAGRFAPGRMLTTLFAVLFAAVVSRVIVGIALVPRSEPLDPATINAVFGNTLVQQITSTFDVTLVVLALALSVIAIMTARPARPTASKPAGPAGPAERRAAAPRKSASAWPTIVIPTRSGPARIVRPGHDDD</sequence>
<feature type="transmembrane region" description="Helical" evidence="2">
    <location>
        <begin position="80"/>
        <end position="102"/>
    </location>
</feature>
<feature type="transmembrane region" description="Helical" evidence="2">
    <location>
        <begin position="293"/>
        <end position="318"/>
    </location>
</feature>
<evidence type="ECO:0000259" key="3">
    <source>
        <dbReference type="Pfam" id="PF25592"/>
    </source>
</evidence>
<protein>
    <recommendedName>
        <fullName evidence="3">DUF7937 domain-containing protein</fullName>
    </recommendedName>
</protein>
<feature type="transmembrane region" description="Helical" evidence="2">
    <location>
        <begin position="324"/>
        <end position="345"/>
    </location>
</feature>
<feature type="transmembrane region" description="Helical" evidence="2">
    <location>
        <begin position="145"/>
        <end position="164"/>
    </location>
</feature>
<dbReference type="Pfam" id="PF25592">
    <property type="entry name" value="DUF7937"/>
    <property type="match status" value="1"/>
</dbReference>
<keyword evidence="2" id="KW-1133">Transmembrane helix</keyword>
<dbReference type="STRING" id="1797.RMCT_1503"/>
<dbReference type="Proteomes" id="UP000069654">
    <property type="component" value="Unassembled WGS sequence"/>
</dbReference>
<feature type="transmembrane region" description="Helical" evidence="2">
    <location>
        <begin position="114"/>
        <end position="133"/>
    </location>
</feature>
<feature type="transmembrane region" description="Helical" evidence="2">
    <location>
        <begin position="357"/>
        <end position="378"/>
    </location>
</feature>
<feature type="domain" description="DUF7937" evidence="3">
    <location>
        <begin position="21"/>
        <end position="425"/>
    </location>
</feature>
<dbReference type="InterPro" id="IPR057697">
    <property type="entry name" value="DUF7937"/>
</dbReference>
<keyword evidence="2" id="KW-0812">Transmembrane</keyword>
<evidence type="ECO:0000313" key="4">
    <source>
        <dbReference type="EMBL" id="GAT14533.1"/>
    </source>
</evidence>
<name>A0A100XDR7_MYCTH</name>
<evidence type="ECO:0000313" key="5">
    <source>
        <dbReference type="Proteomes" id="UP000069654"/>
    </source>
</evidence>
<comment type="caution">
    <text evidence="4">The sequence shown here is derived from an EMBL/GenBank/DDBJ whole genome shotgun (WGS) entry which is preliminary data.</text>
</comment>
<feature type="region of interest" description="Disordered" evidence="1">
    <location>
        <begin position="429"/>
        <end position="478"/>
    </location>
</feature>
<evidence type="ECO:0000256" key="1">
    <source>
        <dbReference type="SAM" id="MobiDB-lite"/>
    </source>
</evidence>
<reference evidence="5" key="2">
    <citation type="submission" date="2016-02" db="EMBL/GenBank/DDBJ databases">
        <title>Draft genome sequence of five rapidly growing Mycobacterium species.</title>
        <authorList>
            <person name="Katahira K."/>
            <person name="Gotou Y."/>
            <person name="Iida K."/>
            <person name="Ogura Y."/>
            <person name="Hayashi T."/>
        </authorList>
    </citation>
    <scope>NUCLEOTIDE SEQUENCE [LARGE SCALE GENOMIC DNA]</scope>
    <source>
        <strain evidence="5">JCM6362</strain>
    </source>
</reference>
<gene>
    <name evidence="4" type="ORF">RMCT_1503</name>
</gene>
<feature type="transmembrane region" description="Helical" evidence="2">
    <location>
        <begin position="398"/>
        <end position="425"/>
    </location>
</feature>
<proteinExistence type="predicted"/>
<dbReference type="EMBL" id="BCTB01000009">
    <property type="protein sequence ID" value="GAT14533.1"/>
    <property type="molecule type" value="Genomic_DNA"/>
</dbReference>
<feature type="transmembrane region" description="Helical" evidence="2">
    <location>
        <begin position="184"/>
        <end position="204"/>
    </location>
</feature>
<dbReference type="AlphaFoldDB" id="A0A100XDR7"/>
<evidence type="ECO:0000256" key="2">
    <source>
        <dbReference type="SAM" id="Phobius"/>
    </source>
</evidence>
<organism evidence="4 5">
    <name type="scientific">Mycolicibacterium thermoresistibile</name>
    <name type="common">Mycobacterium thermoresistibile</name>
    <dbReference type="NCBI Taxonomy" id="1797"/>
    <lineage>
        <taxon>Bacteria</taxon>
        <taxon>Bacillati</taxon>
        <taxon>Actinomycetota</taxon>
        <taxon>Actinomycetes</taxon>
        <taxon>Mycobacteriales</taxon>
        <taxon>Mycobacteriaceae</taxon>
        <taxon>Mycolicibacterium</taxon>
    </lineage>
</organism>
<dbReference type="OMA" id="EGYLAWI"/>
<feature type="transmembrane region" description="Helical" evidence="2">
    <location>
        <begin position="22"/>
        <end position="43"/>
    </location>
</feature>
<accession>A0A100XDR7</accession>
<keyword evidence="2" id="KW-0472">Membrane</keyword>
<feature type="transmembrane region" description="Helical" evidence="2">
    <location>
        <begin position="261"/>
        <end position="281"/>
    </location>
</feature>
<feature type="transmembrane region" description="Helical" evidence="2">
    <location>
        <begin position="216"/>
        <end position="235"/>
    </location>
</feature>